<name>A0A4U3MB90_9ACTN</name>
<dbReference type="AlphaFoldDB" id="A0A4U3MB90"/>
<comment type="caution">
    <text evidence="1">The sequence shown here is derived from an EMBL/GenBank/DDBJ whole genome shotgun (WGS) entry which is preliminary data.</text>
</comment>
<keyword evidence="2" id="KW-1185">Reference proteome</keyword>
<protein>
    <submittedName>
        <fullName evidence="1">Uncharacterized protein</fullName>
    </submittedName>
</protein>
<organism evidence="1 2">
    <name type="scientific">Herbidospora galbida</name>
    <dbReference type="NCBI Taxonomy" id="2575442"/>
    <lineage>
        <taxon>Bacteria</taxon>
        <taxon>Bacillati</taxon>
        <taxon>Actinomycetota</taxon>
        <taxon>Actinomycetes</taxon>
        <taxon>Streptosporangiales</taxon>
        <taxon>Streptosporangiaceae</taxon>
        <taxon>Herbidospora</taxon>
    </lineage>
</organism>
<accession>A0A4U3MB90</accession>
<sequence length="1057" mass="117685">MTHLVAHAFRELASAVQSVLEPADAAEGVKEDRHRAKIRAVLDDLGISHEDAVAVFWLGMAGQDSPDNLAGRAHRLALDPPRPVDEDFLGLIDRFEQVLDAIMEQFESRYFQVFERLDLLLKISTPTKADANTLKQSFPHTQVVSGYFFSRASATWLLPLRQVGYFSSPPSPEVDDNAGTVQMPSWAESEYLARIASAAPKAAVETVLLMPATDNSRVHRDIVMVGGAVSPELGARLVPTIVQGIQSRFGMWFPDEVGALMAALCQGGEVDAAMTLARVLLAQLPNRYGPTSSVDAYEYGLVLQQYVPLLVDKVGVDVLAELSVQLAKVISREMEERGEEQSYDGSMIWRPNIAGRQVAHESDLRHMLVDVVRDSAQAIIDSDQDKISEVVGELESHSWPIFRRLALYVLSQYVNKACDLVNSHLVNREIIQDSHLDHEYLLLAHHGASCLNPYSLRRLINLIDEGPQPQAARIGALSPTANSRIAEPLAPERVARWKRDRLGAIRSALPPDRDARYQALVAEYGEAPDPTLPAPQSFAVWSGQIEEAIRPGELATMPTDDLIELLRTWQPSNDRWPAVSSASLRGALSSVVQREPARWSNEASAFIGLPAIYVSAVLNGLWQAAQTNVHLDWAGILELLAWINREAESALVGEADSSVGGEWRGLRLEMIQLLAVGLTRQSGSNSSDLDLKIWSIIESCCQDPTPTLEDEAGQALEERSVFLALAESTIRPQGLRSAVSYGLRLRQRSPDSVIEYLLILLDRHLDSSYEPSRAVRSVYGEEFARLVLMDREWTRRNASRIFPLDLDQSHLLEAAWDGYLLRGNLNSETWDLLTDVYSAMVDRMESEDQDRVAEFRVEALGSHLINRLWNGQIDLESHNSLLRRFYLHASKEVAKDLLRSVGFGLKELDYSDPALIERLTRLWEFRVEAARNGSDAGELAEFGRWFASGCFDASWSSKQVLVTLTLAGRIEVDGSVFSKLAEIASEHTQVSLAILDRWLRVSPKPWRIVRHIDSVRQIVRVGLAGDLTAVTTSRIVISLLVRDYGIDLRDLIAERTR</sequence>
<dbReference type="EMBL" id="SZQA01000026">
    <property type="protein sequence ID" value="TKK85599.1"/>
    <property type="molecule type" value="Genomic_DNA"/>
</dbReference>
<dbReference type="OrthoDB" id="9765709at2"/>
<dbReference type="Proteomes" id="UP000308705">
    <property type="component" value="Unassembled WGS sequence"/>
</dbReference>
<proteinExistence type="predicted"/>
<evidence type="ECO:0000313" key="2">
    <source>
        <dbReference type="Proteomes" id="UP000308705"/>
    </source>
</evidence>
<evidence type="ECO:0000313" key="1">
    <source>
        <dbReference type="EMBL" id="TKK85599.1"/>
    </source>
</evidence>
<reference evidence="1 2" key="1">
    <citation type="submission" date="2019-04" db="EMBL/GenBank/DDBJ databases">
        <title>Herbidospora sp. NEAU-GS14.nov., a novel actinomycete isolated from soil.</title>
        <authorList>
            <person name="Han L."/>
        </authorList>
    </citation>
    <scope>NUCLEOTIDE SEQUENCE [LARGE SCALE GENOMIC DNA]</scope>
    <source>
        <strain evidence="1 2">NEAU-GS14</strain>
    </source>
</reference>
<dbReference type="RefSeq" id="WP_137249465.1">
    <property type="nucleotide sequence ID" value="NZ_SZQA01000026.1"/>
</dbReference>
<gene>
    <name evidence="1" type="ORF">FDA94_24715</name>
</gene>